<evidence type="ECO:0000256" key="1">
    <source>
        <dbReference type="SAM" id="Phobius"/>
    </source>
</evidence>
<protein>
    <submittedName>
        <fullName evidence="2">Uncharacterized protein</fullName>
    </submittedName>
</protein>
<keyword evidence="1" id="KW-0472">Membrane</keyword>
<dbReference type="EMBL" id="JYDJ01000168">
    <property type="protein sequence ID" value="KRX41544.1"/>
    <property type="molecule type" value="Genomic_DNA"/>
</dbReference>
<gene>
    <name evidence="2" type="ORF">T05_1280</name>
</gene>
<evidence type="ECO:0000313" key="2">
    <source>
        <dbReference type="EMBL" id="KRX41544.1"/>
    </source>
</evidence>
<keyword evidence="1" id="KW-1133">Transmembrane helix</keyword>
<accession>A0A0V0TRE4</accession>
<organism evidence="2 3">
    <name type="scientific">Trichinella murrelli</name>
    <dbReference type="NCBI Taxonomy" id="144512"/>
    <lineage>
        <taxon>Eukaryota</taxon>
        <taxon>Metazoa</taxon>
        <taxon>Ecdysozoa</taxon>
        <taxon>Nematoda</taxon>
        <taxon>Enoplea</taxon>
        <taxon>Dorylaimia</taxon>
        <taxon>Trichinellida</taxon>
        <taxon>Trichinellidae</taxon>
        <taxon>Trichinella</taxon>
    </lineage>
</organism>
<dbReference type="OrthoDB" id="5936483at2759"/>
<proteinExistence type="predicted"/>
<name>A0A0V0TRE4_9BILA</name>
<feature type="transmembrane region" description="Helical" evidence="1">
    <location>
        <begin position="130"/>
        <end position="151"/>
    </location>
</feature>
<dbReference type="AlphaFoldDB" id="A0A0V0TRE4"/>
<keyword evidence="3" id="KW-1185">Reference proteome</keyword>
<dbReference type="Proteomes" id="UP000055048">
    <property type="component" value="Unassembled WGS sequence"/>
</dbReference>
<feature type="transmembrane region" description="Helical" evidence="1">
    <location>
        <begin position="214"/>
        <end position="233"/>
    </location>
</feature>
<evidence type="ECO:0000313" key="3">
    <source>
        <dbReference type="Proteomes" id="UP000055048"/>
    </source>
</evidence>
<comment type="caution">
    <text evidence="2">The sequence shown here is derived from an EMBL/GenBank/DDBJ whole genome shotgun (WGS) entry which is preliminary data.</text>
</comment>
<reference evidence="2 3" key="1">
    <citation type="submission" date="2015-01" db="EMBL/GenBank/DDBJ databases">
        <title>Evolution of Trichinella species and genotypes.</title>
        <authorList>
            <person name="Korhonen P.K."/>
            <person name="Edoardo P."/>
            <person name="Giuseppe L.R."/>
            <person name="Gasser R.B."/>
        </authorList>
    </citation>
    <scope>NUCLEOTIDE SEQUENCE [LARGE SCALE GENOMIC DNA]</scope>
    <source>
        <strain evidence="2">ISS417</strain>
    </source>
</reference>
<sequence length="422" mass="47383">MAKQDLCNVSLFRNDIVTIVRSNLDWCTERGEKKSHSVINVKSTVAIFKQWSNISRLTAFGMTTIIPSFWSMENCSQTCQNGRIAAGRLPRPGLVFSIVASVFLIFDLSMERESATFAMTDKSPSASSSAVVASSIVYLLGAFASILRILIRSLLSGTLRLGVGLRGIVIHSAPCATDSVRLSSLGRSLDHEEEHSRVMLFGVKSNKSPNSGQMLIFIVLLEHLLVWCCAVHYQTVLFFRGAEERPQTIHRCWCRVRNGQNPTAMMMQPPNLTVDSADLVLAAFRAMLLFAARAHAKMNMSFTTLRTFLMSSKTVPLSSGFALSRNTVFISKSEQGPSPIRHSRFQHQQQHTLQLTYYRHTPLIVKLIVVVAISNVPILNLCDFQFVFSKFVKSFTKEILVTEIKLYDHHTYSHKMCYVKIH</sequence>
<feature type="transmembrane region" description="Helical" evidence="1">
    <location>
        <begin position="93"/>
        <end position="110"/>
    </location>
</feature>
<keyword evidence="1" id="KW-0812">Transmembrane</keyword>